<dbReference type="Pfam" id="PF07479">
    <property type="entry name" value="NAD_Gly3P_dh_C"/>
    <property type="match status" value="1"/>
</dbReference>
<dbReference type="FunFam" id="3.40.50.720:FF:000019">
    <property type="entry name" value="Glycerol-3-phosphate dehydrogenase [NAD(P)+]"/>
    <property type="match status" value="1"/>
</dbReference>
<evidence type="ECO:0000256" key="11">
    <source>
        <dbReference type="RuleBase" id="RU361243"/>
    </source>
</evidence>
<feature type="domain" description="Glycerol-3-phosphate dehydrogenase NAD-dependent N-terminal" evidence="12">
    <location>
        <begin position="26"/>
        <end position="179"/>
    </location>
</feature>
<feature type="binding site" evidence="9">
    <location>
        <begin position="31"/>
        <end position="36"/>
    </location>
    <ligand>
        <name>NAD(+)</name>
        <dbReference type="ChEBI" id="CHEBI:57540"/>
    </ligand>
</feature>
<evidence type="ECO:0000313" key="15">
    <source>
        <dbReference type="Proteomes" id="UP000789595"/>
    </source>
</evidence>
<dbReference type="FunFam" id="1.10.1040.10:FF:000001">
    <property type="entry name" value="Glycerol-3-phosphate dehydrogenase [NAD(P)+]"/>
    <property type="match status" value="1"/>
</dbReference>
<evidence type="ECO:0000256" key="5">
    <source>
        <dbReference type="ARBA" id="ARBA00060503"/>
    </source>
</evidence>
<evidence type="ECO:0000256" key="1">
    <source>
        <dbReference type="ARBA" id="ARBA00011009"/>
    </source>
</evidence>
<dbReference type="SUPFAM" id="SSF51735">
    <property type="entry name" value="NAD(P)-binding Rossmann-fold domains"/>
    <property type="match status" value="1"/>
</dbReference>
<dbReference type="GO" id="GO:0141152">
    <property type="term" value="F:glycerol-3-phosphate dehydrogenase (NAD+) activity"/>
    <property type="evidence" value="ECO:0007669"/>
    <property type="project" value="UniProtKB-UniRule"/>
</dbReference>
<evidence type="ECO:0000256" key="8">
    <source>
        <dbReference type="PIRSR" id="PIRSR000114-2"/>
    </source>
</evidence>
<name>A0A8J2S572_9STRA</name>
<feature type="active site" description="Proton acceptor" evidence="7">
    <location>
        <position position="213"/>
    </location>
</feature>
<dbReference type="InterPro" id="IPR008927">
    <property type="entry name" value="6-PGluconate_DH-like_C_sf"/>
</dbReference>
<dbReference type="Gene3D" id="3.40.50.720">
    <property type="entry name" value="NAD(P)-binding Rossmann-like Domain"/>
    <property type="match status" value="1"/>
</dbReference>
<dbReference type="OrthoDB" id="10263760at2759"/>
<feature type="domain" description="Glycerol-3-phosphate dehydrogenase NAD-dependent C-terminal" evidence="13">
    <location>
        <begin position="202"/>
        <end position="340"/>
    </location>
</feature>
<keyword evidence="2 10" id="KW-0560">Oxidoreductase</keyword>
<dbReference type="PRINTS" id="PR00077">
    <property type="entry name" value="GPDHDRGNASE"/>
</dbReference>
<sequence length="355" mass="37546">MAAQAAAAGAAFEQDIHHDPKQKPQNVCVLGGGNFGTAMAFLAASKSHSVRWYCRDPKQAATITSTRRNPRYLSDIELPEGLQATANVSEALQGATLVISALPAQATPHFIEKYRGDIPADAIFCCTSKGLYLEEGCFLSEAMLRAFQRPQTLAFLSGPSFARQICERHPTALVCASAKLADAVQVQFALSSKRFRVYASQDTVGVELGGALKNPLAIGAGMIEGAGFGINTLAAFVTRATRELTVLCVAMGGRPETISGLAGVGDLMLTAFGDLSRNRNCGLRLAKGESLDTILQSCTVEGVPTASVAKAFATKCNLDLPLFTAVAMILDGRLNVEDALDHLMSRPLGTEVPLL</sequence>
<evidence type="ECO:0000256" key="3">
    <source>
        <dbReference type="ARBA" id="ARBA00023027"/>
    </source>
</evidence>
<dbReference type="GO" id="GO:0005975">
    <property type="term" value="P:carbohydrate metabolic process"/>
    <property type="evidence" value="ECO:0007669"/>
    <property type="project" value="InterPro"/>
</dbReference>
<dbReference type="InterPro" id="IPR011128">
    <property type="entry name" value="G3P_DH_NAD-dep_N"/>
</dbReference>
<dbReference type="Proteomes" id="UP000789595">
    <property type="component" value="Unassembled WGS sequence"/>
</dbReference>
<accession>A0A8J2S572</accession>
<feature type="binding site" evidence="8">
    <location>
        <begin position="277"/>
        <end position="278"/>
    </location>
    <ligand>
        <name>substrate</name>
    </ligand>
</feature>
<gene>
    <name evidence="14" type="ORF">PECAL_1P09890</name>
</gene>
<dbReference type="InterPro" id="IPR006109">
    <property type="entry name" value="G3P_DH_NAD-dep_C"/>
</dbReference>
<dbReference type="InterPro" id="IPR013328">
    <property type="entry name" value="6PGD_dom2"/>
</dbReference>
<comment type="similarity">
    <text evidence="1 10">Belongs to the NAD-dependent glycerol-3-phosphate dehydrogenase family.</text>
</comment>
<evidence type="ECO:0000256" key="9">
    <source>
        <dbReference type="PIRSR" id="PIRSR000114-3"/>
    </source>
</evidence>
<keyword evidence="3 9" id="KW-0520">NAD</keyword>
<dbReference type="PANTHER" id="PTHR11728:SF1">
    <property type="entry name" value="GLYCEROL-3-PHOSPHATE DEHYDROGENASE [NAD(+)] 2, CHLOROPLASTIC"/>
    <property type="match status" value="1"/>
</dbReference>
<feature type="binding site" evidence="9">
    <location>
        <position position="277"/>
    </location>
    <ligand>
        <name>NAD(+)</name>
        <dbReference type="ChEBI" id="CHEBI:57540"/>
    </ligand>
</feature>
<dbReference type="InterPro" id="IPR006168">
    <property type="entry name" value="G3P_DH_NAD-dep"/>
</dbReference>
<dbReference type="EMBL" id="CAKKNE010000001">
    <property type="protein sequence ID" value="CAH0364618.1"/>
    <property type="molecule type" value="Genomic_DNA"/>
</dbReference>
<evidence type="ECO:0000256" key="7">
    <source>
        <dbReference type="PIRSR" id="PIRSR000114-1"/>
    </source>
</evidence>
<protein>
    <recommendedName>
        <fullName evidence="11">Glycerol-3-phosphate dehydrogenase [NAD(+)]</fullName>
        <ecNumber evidence="11">1.1.1.8</ecNumber>
    </recommendedName>
</protein>
<dbReference type="SUPFAM" id="SSF48179">
    <property type="entry name" value="6-phosphogluconate dehydrogenase C-terminal domain-like"/>
    <property type="match status" value="1"/>
</dbReference>
<evidence type="ECO:0000256" key="4">
    <source>
        <dbReference type="ARBA" id="ARBA00048683"/>
    </source>
</evidence>
<dbReference type="GO" id="GO:0020015">
    <property type="term" value="C:glycosome"/>
    <property type="evidence" value="ECO:0007669"/>
    <property type="project" value="UniProtKB-SubCell"/>
</dbReference>
<keyword evidence="15" id="KW-1185">Reference proteome</keyword>
<dbReference type="Pfam" id="PF01210">
    <property type="entry name" value="NAD_Gly3P_dh_N"/>
    <property type="match status" value="1"/>
</dbReference>
<evidence type="ECO:0000256" key="2">
    <source>
        <dbReference type="ARBA" id="ARBA00023002"/>
    </source>
</evidence>
<evidence type="ECO:0000313" key="14">
    <source>
        <dbReference type="EMBL" id="CAH0364618.1"/>
    </source>
</evidence>
<evidence type="ECO:0000256" key="10">
    <source>
        <dbReference type="RuleBase" id="RU000437"/>
    </source>
</evidence>
<dbReference type="PANTHER" id="PTHR11728">
    <property type="entry name" value="GLYCEROL-3-PHOSPHATE DEHYDROGENASE"/>
    <property type="match status" value="1"/>
</dbReference>
<dbReference type="GO" id="GO:0046168">
    <property type="term" value="P:glycerol-3-phosphate catabolic process"/>
    <property type="evidence" value="ECO:0007669"/>
    <property type="project" value="UniProtKB-UniRule"/>
</dbReference>
<organism evidence="14 15">
    <name type="scientific">Pelagomonas calceolata</name>
    <dbReference type="NCBI Taxonomy" id="35677"/>
    <lineage>
        <taxon>Eukaryota</taxon>
        <taxon>Sar</taxon>
        <taxon>Stramenopiles</taxon>
        <taxon>Ochrophyta</taxon>
        <taxon>Pelagophyceae</taxon>
        <taxon>Pelagomonadales</taxon>
        <taxon>Pelagomonadaceae</taxon>
        <taxon>Pelagomonas</taxon>
    </lineage>
</organism>
<dbReference type="EC" id="1.1.1.8" evidence="11"/>
<dbReference type="Gene3D" id="1.10.1040.10">
    <property type="entry name" value="N-(1-d-carboxylethyl)-l-norvaline Dehydrogenase, domain 2"/>
    <property type="match status" value="1"/>
</dbReference>
<comment type="subcellular location">
    <subcellularLocation>
        <location evidence="5">Glycosome</location>
    </subcellularLocation>
</comment>
<evidence type="ECO:0000259" key="13">
    <source>
        <dbReference type="Pfam" id="PF07479"/>
    </source>
</evidence>
<comment type="caution">
    <text evidence="14">The sequence shown here is derived from an EMBL/GenBank/DDBJ whole genome shotgun (WGS) entry which is preliminary data.</text>
</comment>
<dbReference type="GO" id="GO:0051287">
    <property type="term" value="F:NAD binding"/>
    <property type="evidence" value="ECO:0007669"/>
    <property type="project" value="UniProtKB-UniRule"/>
</dbReference>
<evidence type="ECO:0000259" key="12">
    <source>
        <dbReference type="Pfam" id="PF01210"/>
    </source>
</evidence>
<reference evidence="14" key="1">
    <citation type="submission" date="2021-11" db="EMBL/GenBank/DDBJ databases">
        <authorList>
            <consortium name="Genoscope - CEA"/>
            <person name="William W."/>
        </authorList>
    </citation>
    <scope>NUCLEOTIDE SEQUENCE</scope>
</reference>
<dbReference type="AlphaFoldDB" id="A0A8J2S572"/>
<comment type="catalytic activity">
    <reaction evidence="4 11">
        <text>sn-glycerol 3-phosphate + NAD(+) = dihydroxyacetone phosphate + NADH + H(+)</text>
        <dbReference type="Rhea" id="RHEA:11092"/>
        <dbReference type="ChEBI" id="CHEBI:15378"/>
        <dbReference type="ChEBI" id="CHEBI:57540"/>
        <dbReference type="ChEBI" id="CHEBI:57597"/>
        <dbReference type="ChEBI" id="CHEBI:57642"/>
        <dbReference type="ChEBI" id="CHEBI:57945"/>
        <dbReference type="EC" id="1.1.1.8"/>
    </reaction>
</comment>
<dbReference type="NCBIfam" id="NF000940">
    <property type="entry name" value="PRK00094.1-2"/>
    <property type="match status" value="1"/>
</dbReference>
<dbReference type="PIRSF" id="PIRSF000114">
    <property type="entry name" value="Glycerol-3-P_dh"/>
    <property type="match status" value="1"/>
</dbReference>
<evidence type="ECO:0000256" key="6">
    <source>
        <dbReference type="ARBA" id="ARBA00084116"/>
    </source>
</evidence>
<feature type="binding site" evidence="9">
    <location>
        <position position="162"/>
    </location>
    <ligand>
        <name>NAD(+)</name>
        <dbReference type="ChEBI" id="CHEBI:57540"/>
    </ligand>
</feature>
<dbReference type="HAMAP" id="MF_00394">
    <property type="entry name" value="NAD_Glyc3P_dehydrog"/>
    <property type="match status" value="1"/>
</dbReference>
<dbReference type="GO" id="GO:0005829">
    <property type="term" value="C:cytosol"/>
    <property type="evidence" value="ECO:0007669"/>
    <property type="project" value="TreeGrafter"/>
</dbReference>
<keyword evidence="6" id="KW-0327">Glycosome</keyword>
<dbReference type="InterPro" id="IPR036291">
    <property type="entry name" value="NAD(P)-bd_dom_sf"/>
</dbReference>
<proteinExistence type="inferred from homology"/>
<dbReference type="NCBIfam" id="NF000942">
    <property type="entry name" value="PRK00094.1-4"/>
    <property type="match status" value="1"/>
</dbReference>
<feature type="binding site" evidence="8">
    <location>
        <position position="129"/>
    </location>
    <ligand>
        <name>substrate</name>
    </ligand>
</feature>